<keyword evidence="1" id="KW-1133">Transmembrane helix</keyword>
<keyword evidence="3" id="KW-1185">Reference proteome</keyword>
<organism evidence="2 3">
    <name type="scientific">Eptatretus burgeri</name>
    <name type="common">Inshore hagfish</name>
    <dbReference type="NCBI Taxonomy" id="7764"/>
    <lineage>
        <taxon>Eukaryota</taxon>
        <taxon>Metazoa</taxon>
        <taxon>Chordata</taxon>
        <taxon>Craniata</taxon>
        <taxon>Vertebrata</taxon>
        <taxon>Cyclostomata</taxon>
        <taxon>Myxini</taxon>
        <taxon>Myxiniformes</taxon>
        <taxon>Myxinidae</taxon>
        <taxon>Eptatretinae</taxon>
        <taxon>Eptatretus</taxon>
    </lineage>
</organism>
<dbReference type="SUPFAM" id="SSF52799">
    <property type="entry name" value="(Phosphotyrosine protein) phosphatases II"/>
    <property type="match status" value="1"/>
</dbReference>
<dbReference type="Ensembl" id="ENSEBUT00000007282.1">
    <property type="protein sequence ID" value="ENSEBUP00000006819.1"/>
    <property type="gene ID" value="ENSEBUG00000004481.1"/>
</dbReference>
<dbReference type="GO" id="GO:0045296">
    <property type="term" value="F:cadherin binding"/>
    <property type="evidence" value="ECO:0007669"/>
    <property type="project" value="TreeGrafter"/>
</dbReference>
<feature type="transmembrane region" description="Helical" evidence="1">
    <location>
        <begin position="18"/>
        <end position="41"/>
    </location>
</feature>
<dbReference type="Proteomes" id="UP000694388">
    <property type="component" value="Unplaced"/>
</dbReference>
<dbReference type="InterPro" id="IPR050713">
    <property type="entry name" value="RTP_Phos/Ushers"/>
</dbReference>
<evidence type="ECO:0000313" key="3">
    <source>
        <dbReference type="Proteomes" id="UP000694388"/>
    </source>
</evidence>
<proteinExistence type="predicted"/>
<name>A0A8C4NHB6_EPTBU</name>
<accession>A0A8C4NHB6</accession>
<evidence type="ECO:0000256" key="1">
    <source>
        <dbReference type="SAM" id="Phobius"/>
    </source>
</evidence>
<reference evidence="2" key="1">
    <citation type="submission" date="2025-05" db="UniProtKB">
        <authorList>
            <consortium name="Ensembl"/>
        </authorList>
    </citation>
    <scope>IDENTIFICATION</scope>
</reference>
<dbReference type="PANTHER" id="PTHR46957">
    <property type="entry name" value="CYTOKINE RECEPTOR"/>
    <property type="match status" value="1"/>
</dbReference>
<dbReference type="GO" id="GO:0001525">
    <property type="term" value="P:angiogenesis"/>
    <property type="evidence" value="ECO:0007669"/>
    <property type="project" value="TreeGrafter"/>
</dbReference>
<dbReference type="AlphaFoldDB" id="A0A8C4NHB6"/>
<dbReference type="Gene3D" id="3.90.190.10">
    <property type="entry name" value="Protein tyrosine phosphatase superfamily"/>
    <property type="match status" value="1"/>
</dbReference>
<dbReference type="Ensembl" id="ENSEBUT00000007312.1">
    <property type="protein sequence ID" value="ENSEBUP00000006849.1"/>
    <property type="gene ID" value="ENSEBUG00000004481.1"/>
</dbReference>
<dbReference type="Ensembl" id="ENSEBUT00000007294.1">
    <property type="protein sequence ID" value="ENSEBUP00000006831.1"/>
    <property type="gene ID" value="ENSEBUG00000004481.1"/>
</dbReference>
<sequence>TPERLLANLSFSAINVDLIVGLTVPLLLAVIIVATGGLLFIKKRRIKKKEEVPHDLSLRCQNTSISLSQFDNYYCDLEANSELGFSEQFANLQDVGRYEMISVARLPESREKNRYTNILPCKFKYYTTNHSRVILKTTSTMEVVKQKH</sequence>
<evidence type="ECO:0000313" key="2">
    <source>
        <dbReference type="Ensembl" id="ENSEBUP00000006831.1"/>
    </source>
</evidence>
<protein>
    <submittedName>
        <fullName evidence="2">Uncharacterized protein</fullName>
    </submittedName>
</protein>
<dbReference type="Ensembl" id="ENSEBUT00000007306.1">
    <property type="protein sequence ID" value="ENSEBUP00000006843.1"/>
    <property type="gene ID" value="ENSEBUG00000004481.1"/>
</dbReference>
<keyword evidence="1" id="KW-0472">Membrane</keyword>
<dbReference type="PANTHER" id="PTHR46957:SF2">
    <property type="entry name" value="RECEPTOR-TYPE TYROSINE-PROTEIN PHOSPHATASE BETA"/>
    <property type="match status" value="1"/>
</dbReference>
<keyword evidence="1" id="KW-0812">Transmembrane</keyword>
<dbReference type="GO" id="GO:0043235">
    <property type="term" value="C:receptor complex"/>
    <property type="evidence" value="ECO:0007669"/>
    <property type="project" value="TreeGrafter"/>
</dbReference>
<dbReference type="InterPro" id="IPR029021">
    <property type="entry name" value="Prot-tyrosine_phosphatase-like"/>
</dbReference>